<feature type="region of interest" description="Disordered" evidence="1">
    <location>
        <begin position="1"/>
        <end position="84"/>
    </location>
</feature>
<gene>
    <name evidence="3" type="ORF">C5613_24550</name>
</gene>
<dbReference type="PANTHER" id="PTHR33930">
    <property type="entry name" value="ALKYL HYDROPEROXIDE REDUCTASE AHPD"/>
    <property type="match status" value="1"/>
</dbReference>
<dbReference type="InterPro" id="IPR029032">
    <property type="entry name" value="AhpD-like"/>
</dbReference>
<feature type="compositionally biased region" description="Basic residues" evidence="1">
    <location>
        <begin position="1"/>
        <end position="15"/>
    </location>
</feature>
<evidence type="ECO:0000313" key="4">
    <source>
        <dbReference type="Proteomes" id="UP000239290"/>
    </source>
</evidence>
<protein>
    <recommendedName>
        <fullName evidence="2">Carboxymuconolactone decarboxylase-like domain-containing protein</fullName>
    </recommendedName>
</protein>
<evidence type="ECO:0000313" key="3">
    <source>
        <dbReference type="EMBL" id="PQP22086.1"/>
    </source>
</evidence>
<comment type="caution">
    <text evidence="3">The sequence shown here is derived from an EMBL/GenBank/DDBJ whole genome shotgun (WGS) entry which is preliminary data.</text>
</comment>
<dbReference type="Pfam" id="PF02627">
    <property type="entry name" value="CMD"/>
    <property type="match status" value="1"/>
</dbReference>
<dbReference type="GO" id="GO:0051920">
    <property type="term" value="F:peroxiredoxin activity"/>
    <property type="evidence" value="ECO:0007669"/>
    <property type="project" value="InterPro"/>
</dbReference>
<name>A0A2S8J4V3_RHOOP</name>
<dbReference type="EMBL" id="PUIO01000032">
    <property type="protein sequence ID" value="PQP22086.1"/>
    <property type="molecule type" value="Genomic_DNA"/>
</dbReference>
<proteinExistence type="predicted"/>
<feature type="domain" description="Carboxymuconolactone decarboxylase-like" evidence="2">
    <location>
        <begin position="225"/>
        <end position="292"/>
    </location>
</feature>
<dbReference type="SUPFAM" id="SSF69118">
    <property type="entry name" value="AhpD-like"/>
    <property type="match status" value="1"/>
</dbReference>
<dbReference type="InterPro" id="IPR003779">
    <property type="entry name" value="CMD-like"/>
</dbReference>
<organism evidence="3 4">
    <name type="scientific">Rhodococcus opacus</name>
    <name type="common">Nocardia opaca</name>
    <dbReference type="NCBI Taxonomy" id="37919"/>
    <lineage>
        <taxon>Bacteria</taxon>
        <taxon>Bacillati</taxon>
        <taxon>Actinomycetota</taxon>
        <taxon>Actinomycetes</taxon>
        <taxon>Mycobacteriales</taxon>
        <taxon>Nocardiaceae</taxon>
        <taxon>Rhodococcus</taxon>
    </lineage>
</organism>
<dbReference type="Gene3D" id="1.20.1290.10">
    <property type="entry name" value="AhpD-like"/>
    <property type="match status" value="1"/>
</dbReference>
<dbReference type="Proteomes" id="UP000239290">
    <property type="component" value="Unassembled WGS sequence"/>
</dbReference>
<reference evidence="4" key="1">
    <citation type="submission" date="2018-02" db="EMBL/GenBank/DDBJ databases">
        <title>Draft genome sequencing of Rhodococcus opacus KU647198.</title>
        <authorList>
            <person name="Zheng B.-X."/>
        </authorList>
    </citation>
    <scope>NUCLEOTIDE SEQUENCE [LARGE SCALE GENOMIC DNA]</scope>
    <source>
        <strain evidence="4">04-OD7</strain>
    </source>
</reference>
<evidence type="ECO:0000259" key="2">
    <source>
        <dbReference type="Pfam" id="PF02627"/>
    </source>
</evidence>
<accession>A0A2S8J4V3</accession>
<dbReference type="PANTHER" id="PTHR33930:SF2">
    <property type="entry name" value="BLR3452 PROTEIN"/>
    <property type="match status" value="1"/>
</dbReference>
<evidence type="ECO:0000256" key="1">
    <source>
        <dbReference type="SAM" id="MobiDB-lite"/>
    </source>
</evidence>
<dbReference type="AlphaFoldDB" id="A0A2S8J4V3"/>
<sequence length="302" mass="33358">MCRRQRTHPGRRRCGVRYAPQSPSGSRPIASKQPRRGTPADGPRVWTVRHATVAGRRGGDPAHGSRPTVIESDDPPDPAPPPIGKELTLADLYAVADAHLREVDDGEPLDPLTRTFIELAVRSSVATLDIEGAKRHMQTALDLGATADQVHEVLMLVSGLGVHTLFETTGHLYALASERQQVPADSVLDTDRHRLWERFVENDPYRQRLEDEIPGFLHALIRISPEAFAAFCEYCAVPWQTKNLRAVTKELIALAVDATPHHRYLPGLKLHLRNAIELGAGRNGIREALQIASHAPPHRGVR</sequence>